<protein>
    <recommendedName>
        <fullName evidence="1">Tip attachment protein J central straight fiber domain-containing protein</fullName>
    </recommendedName>
</protein>
<feature type="domain" description="Tip attachment protein J central straight fiber" evidence="1">
    <location>
        <begin position="185"/>
        <end position="284"/>
    </location>
</feature>
<keyword evidence="3" id="KW-1185">Reference proteome</keyword>
<organism evidence="2 3">
    <name type="scientific">Olea europaea subsp. europaea</name>
    <dbReference type="NCBI Taxonomy" id="158383"/>
    <lineage>
        <taxon>Eukaryota</taxon>
        <taxon>Viridiplantae</taxon>
        <taxon>Streptophyta</taxon>
        <taxon>Embryophyta</taxon>
        <taxon>Tracheophyta</taxon>
        <taxon>Spermatophyta</taxon>
        <taxon>Magnoliopsida</taxon>
        <taxon>eudicotyledons</taxon>
        <taxon>Gunneridae</taxon>
        <taxon>Pentapetalae</taxon>
        <taxon>asterids</taxon>
        <taxon>lamiids</taxon>
        <taxon>Lamiales</taxon>
        <taxon>Oleaceae</taxon>
        <taxon>Oleeae</taxon>
        <taxon>Olea</taxon>
    </lineage>
</organism>
<comment type="caution">
    <text evidence="2">The sequence shown here is derived from an EMBL/GenBank/DDBJ whole genome shotgun (WGS) entry which is preliminary data.</text>
</comment>
<evidence type="ECO:0000313" key="3">
    <source>
        <dbReference type="Proteomes" id="UP000594638"/>
    </source>
</evidence>
<evidence type="ECO:0000259" key="1">
    <source>
        <dbReference type="Pfam" id="PF09327"/>
    </source>
</evidence>
<gene>
    <name evidence="2" type="ORF">OLEA9_A012891</name>
</gene>
<dbReference type="AlphaFoldDB" id="A0A8S0TLZ8"/>
<sequence length="1020" mass="103561">LSYATTDTTNGLSLANQVTTLKAQVTSTPNLIKNGDFSNGLTGWNAEAGPSTTGYSSQLGSYIAVGGGTAYAYATSDAYPCTPGDNISISFDGDCGQDITAGVPSVNIQWLPSYTNGSLAYANTSRDWRTRNSAPAQVAPSGTTGYRVVVFKPASTTASTFYASRIKVNYGPPSGWSDEGLAATVSANATAFSTLSGQVYASYVLKANANGNIASMSLLASGGATPVSSVVFEAANFTIRSGTNPSLQPFSYDATSGTLTLQNAHVTGNLIVDGTITGPKLGTAAVGSEWHSEYNPTYTSGGVTYQVSGLHNLSASGTSQEFAYISGAFSGNPLEIEVYLEGSAGAMAPFCIILDGTVSSGAVSGGTNLTGSIAFGNGGAVRYLSTTNSGSPSPFYAGRYKLFYAPSAGTHRLSLVLLQGDASTYVGRRWIHVRDYQASSSMPDLNTTNAALAQQLSTLATNWNANQNQFANWQAGTLTGGTAANGTGTGPYYPLTNAVGTVGYFLCPAGIAANSLPLTGGALASSTGGGAATATPATLKVQAGALGTALNNDINIGGFLAGSTNNSYLNVHLRRTLAGGTDWTSAAMGLSYDVDSTVGAGGQLWFSNGRIGIGTATPGYALDVNGTVNASALVTPGNAVISGAVTANGNGIFGGVNIGSVSTGYYGDATNLALRAPSSGGAVYVQSPSGAATWATLNSAGLTLNGNLAAVGQSNSDTGNGYSATSSFALVGAGGSNWYASNVASRSYSAVHLDSRIGSLVVSQTVGSTGTPSSPATADYAGGLISVKVNWLSSTVAGEVDGDICYVRQGINGDCAGRLTNIGKMGTSGGILAHEATVSTLAVDPSYPTDPSKALRLISIQSAQGFVETGGEAMGFWAEKRTGSGGTAFKSRCYDDRTAAEIANGVTAPTWDNHFSGWNSRSQAYEAVRIDNLGNYFHTRYQTVGGRKTGWGAPSGTLNRAAYSSYAGQTVSNPPTQAQMQALDDAVALLSKTVAALLTDLYSASALDAQSTTGHGLIGP</sequence>
<evidence type="ECO:0000313" key="2">
    <source>
        <dbReference type="EMBL" id="CAA3004849.1"/>
    </source>
</evidence>
<dbReference type="Proteomes" id="UP000594638">
    <property type="component" value="Unassembled WGS sequence"/>
</dbReference>
<dbReference type="Gramene" id="OE9A012891T1">
    <property type="protein sequence ID" value="OE9A012891C1"/>
    <property type="gene ID" value="OE9A012891"/>
</dbReference>
<feature type="non-terminal residue" evidence="2">
    <location>
        <position position="1020"/>
    </location>
</feature>
<dbReference type="EMBL" id="CACTIH010006634">
    <property type="protein sequence ID" value="CAA3004849.1"/>
    <property type="molecule type" value="Genomic_DNA"/>
</dbReference>
<proteinExistence type="predicted"/>
<name>A0A8S0TLZ8_OLEEU</name>
<reference evidence="2 3" key="1">
    <citation type="submission" date="2019-12" db="EMBL/GenBank/DDBJ databases">
        <authorList>
            <person name="Alioto T."/>
            <person name="Alioto T."/>
            <person name="Gomez Garrido J."/>
        </authorList>
    </citation>
    <scope>NUCLEOTIDE SEQUENCE [LARGE SCALE GENOMIC DNA]</scope>
</reference>
<accession>A0A8S0TLZ8</accession>
<dbReference type="Pfam" id="PF09327">
    <property type="entry name" value="Phage_Tail_Tip"/>
    <property type="match status" value="1"/>
</dbReference>
<dbReference type="InterPro" id="IPR015406">
    <property type="entry name" value="GpJ_CSF"/>
</dbReference>
<dbReference type="Gene3D" id="2.60.120.260">
    <property type="entry name" value="Galactose-binding domain-like"/>
    <property type="match status" value="1"/>
</dbReference>
<dbReference type="Gene3D" id="6.10.140.940">
    <property type="match status" value="1"/>
</dbReference>